<feature type="region of interest" description="Disordered" evidence="1">
    <location>
        <begin position="1"/>
        <end position="47"/>
    </location>
</feature>
<evidence type="ECO:0000313" key="3">
    <source>
        <dbReference type="Proteomes" id="UP000546324"/>
    </source>
</evidence>
<keyword evidence="3" id="KW-1185">Reference proteome</keyword>
<dbReference type="AlphaFoldDB" id="A0A7X0FT60"/>
<evidence type="ECO:0000313" key="2">
    <source>
        <dbReference type="EMBL" id="MBB6393238.1"/>
    </source>
</evidence>
<gene>
    <name evidence="2" type="ORF">BKA00_000152</name>
</gene>
<organism evidence="2 3">
    <name type="scientific">Actinomadura coerulea</name>
    <dbReference type="NCBI Taxonomy" id="46159"/>
    <lineage>
        <taxon>Bacteria</taxon>
        <taxon>Bacillati</taxon>
        <taxon>Actinomycetota</taxon>
        <taxon>Actinomycetes</taxon>
        <taxon>Streptosporangiales</taxon>
        <taxon>Thermomonosporaceae</taxon>
        <taxon>Actinomadura</taxon>
    </lineage>
</organism>
<protein>
    <submittedName>
        <fullName evidence="2">Uncharacterized protein</fullName>
    </submittedName>
</protein>
<reference evidence="2 3" key="1">
    <citation type="submission" date="2020-08" db="EMBL/GenBank/DDBJ databases">
        <title>Sequencing the genomes of 1000 actinobacteria strains.</title>
        <authorList>
            <person name="Klenk H.-P."/>
        </authorList>
    </citation>
    <scope>NUCLEOTIDE SEQUENCE [LARGE SCALE GENOMIC DNA]</scope>
    <source>
        <strain evidence="2 3">DSM 43675</strain>
    </source>
</reference>
<dbReference type="Proteomes" id="UP000546324">
    <property type="component" value="Unassembled WGS sequence"/>
</dbReference>
<feature type="compositionally biased region" description="Basic and acidic residues" evidence="1">
    <location>
        <begin position="1"/>
        <end position="36"/>
    </location>
</feature>
<name>A0A7X0FT60_9ACTN</name>
<comment type="caution">
    <text evidence="2">The sequence shown here is derived from an EMBL/GenBank/DDBJ whole genome shotgun (WGS) entry which is preliminary data.</text>
</comment>
<accession>A0A7X0FT60</accession>
<sequence>MLRSVRPTEPRPLPERHAYCRMPHHTENHPSREATHRPSPPPAPHALSLDKWIDTAEQRPRHDDPWEQLVHYVPAVGAFSEGSLESLAGTTTVTAEMARPHPRPTTVRH</sequence>
<evidence type="ECO:0000256" key="1">
    <source>
        <dbReference type="SAM" id="MobiDB-lite"/>
    </source>
</evidence>
<dbReference type="EMBL" id="JACHMQ010000001">
    <property type="protein sequence ID" value="MBB6393238.1"/>
    <property type="molecule type" value="Genomic_DNA"/>
</dbReference>
<proteinExistence type="predicted"/>